<dbReference type="InterPro" id="IPR002410">
    <property type="entry name" value="Peptidase_S33"/>
</dbReference>
<dbReference type="PANTHER" id="PTHR43722">
    <property type="entry name" value="PROLINE IMINOPEPTIDASE"/>
    <property type="match status" value="1"/>
</dbReference>
<evidence type="ECO:0000256" key="10">
    <source>
        <dbReference type="RuleBase" id="RU003421"/>
    </source>
</evidence>
<keyword evidence="13" id="KW-1185">Reference proteome</keyword>
<comment type="catalytic activity">
    <reaction evidence="1 8 10">
        <text>Release of N-terminal proline from a peptide.</text>
        <dbReference type="EC" id="3.4.11.5"/>
    </reaction>
</comment>
<comment type="subcellular location">
    <subcellularLocation>
        <location evidence="2 8">Cytoplasm</location>
    </subcellularLocation>
</comment>
<dbReference type="GO" id="GO:0006508">
    <property type="term" value="P:proteolysis"/>
    <property type="evidence" value="ECO:0007669"/>
    <property type="project" value="UniProtKB-KW"/>
</dbReference>
<evidence type="ECO:0000256" key="1">
    <source>
        <dbReference type="ARBA" id="ARBA00001585"/>
    </source>
</evidence>
<comment type="similarity">
    <text evidence="3 8 10">Belongs to the peptidase S33 family.</text>
</comment>
<protein>
    <recommendedName>
        <fullName evidence="8 10">Proline iminopeptidase</fullName>
        <shortName evidence="8">PIP</shortName>
        <ecNumber evidence="8 10">3.4.11.5</ecNumber>
    </recommendedName>
    <alternativeName>
        <fullName evidence="8">Prolyl aminopeptidase</fullName>
    </alternativeName>
</protein>
<dbReference type="InterPro" id="IPR029058">
    <property type="entry name" value="AB_hydrolase_fold"/>
</dbReference>
<evidence type="ECO:0000256" key="7">
    <source>
        <dbReference type="ARBA" id="ARBA00022801"/>
    </source>
</evidence>
<sequence length="326" mass="36427">MLPVGDGQEIFYEVAGNPDGIPAVFVHGGPGGGTSRQSFCFFDPRAYRIIRFDQRGCGRSTPSVADPAADVDELLEVNTTAHLIADMERLRTHLNIDRWLVFGGSWGSTLSLAYAQAHPDKVLALVLRGIFLLRKTELDFYYNGGAGHIFPEYWDEFLGAVDEHLRPAADDIHGRTRIDGVDLIEQYHRLLHSSDWDTVTDAARRWSMWEGLTSHLDIPHTPGDHGQQAFDVAFARIENHYFVNHAFIGDGQLLEPGNIDKIRDIPAVIVQGRYDVVCPMKSAWQLHRAWPEAEFHVSDRSGHAADEAQTAARLVAATDNFARRFG</sequence>
<reference evidence="12" key="1">
    <citation type="submission" date="2021-03" db="EMBL/GenBank/DDBJ databases">
        <authorList>
            <person name="Sun Q."/>
        </authorList>
    </citation>
    <scope>NUCLEOTIDE SEQUENCE</scope>
    <source>
        <strain evidence="12">CCM 8862</strain>
    </source>
</reference>
<feature type="active site" description="Nucleophile" evidence="9">
    <location>
        <position position="105"/>
    </location>
</feature>
<dbReference type="InterPro" id="IPR000073">
    <property type="entry name" value="AB_hydrolase_1"/>
</dbReference>
<evidence type="ECO:0000313" key="12">
    <source>
        <dbReference type="EMBL" id="MBN9643021.1"/>
    </source>
</evidence>
<evidence type="ECO:0000256" key="9">
    <source>
        <dbReference type="PIRSR" id="PIRSR006431-1"/>
    </source>
</evidence>
<keyword evidence="6 8" id="KW-0645">Protease</keyword>
<feature type="domain" description="AB hydrolase-1" evidence="11">
    <location>
        <begin position="24"/>
        <end position="304"/>
    </location>
</feature>
<dbReference type="PRINTS" id="PR00793">
    <property type="entry name" value="PROAMNOPTASE"/>
</dbReference>
<dbReference type="NCBIfam" id="TIGR01249">
    <property type="entry name" value="pro_imino_pep_1"/>
    <property type="match status" value="1"/>
</dbReference>
<dbReference type="RefSeq" id="WP_207117455.1">
    <property type="nucleotide sequence ID" value="NZ_JAFLEQ010000001.1"/>
</dbReference>
<dbReference type="PANTHER" id="PTHR43722:SF1">
    <property type="entry name" value="PROLINE IMINOPEPTIDASE"/>
    <property type="match status" value="1"/>
</dbReference>
<name>A0A939DZL1_9CORY</name>
<dbReference type="InterPro" id="IPR005944">
    <property type="entry name" value="Pro_iminopeptidase"/>
</dbReference>
<feature type="active site" evidence="9">
    <location>
        <position position="275"/>
    </location>
</feature>
<comment type="caution">
    <text evidence="12">The sequence shown here is derived from an EMBL/GenBank/DDBJ whole genome shotgun (WGS) entry which is preliminary data.</text>
</comment>
<feature type="active site" description="Proton donor" evidence="9">
    <location>
        <position position="303"/>
    </location>
</feature>
<evidence type="ECO:0000256" key="5">
    <source>
        <dbReference type="ARBA" id="ARBA00022490"/>
    </source>
</evidence>
<proteinExistence type="inferred from homology"/>
<evidence type="ECO:0000256" key="4">
    <source>
        <dbReference type="ARBA" id="ARBA00022438"/>
    </source>
</evidence>
<gene>
    <name evidence="12" type="primary">pip</name>
    <name evidence="12" type="ORF">JZY06_00015</name>
</gene>
<evidence type="ECO:0000256" key="8">
    <source>
        <dbReference type="PIRNR" id="PIRNR006431"/>
    </source>
</evidence>
<evidence type="ECO:0000259" key="11">
    <source>
        <dbReference type="Pfam" id="PF00561"/>
    </source>
</evidence>
<dbReference type="Gene3D" id="3.40.50.1820">
    <property type="entry name" value="alpha/beta hydrolase"/>
    <property type="match status" value="1"/>
</dbReference>
<dbReference type="GO" id="GO:0005737">
    <property type="term" value="C:cytoplasm"/>
    <property type="evidence" value="ECO:0007669"/>
    <property type="project" value="UniProtKB-SubCell"/>
</dbReference>
<keyword evidence="5 8" id="KW-0963">Cytoplasm</keyword>
<organism evidence="12 13">
    <name type="scientific">Corynebacterium mendelii</name>
    <dbReference type="NCBI Taxonomy" id="2765362"/>
    <lineage>
        <taxon>Bacteria</taxon>
        <taxon>Bacillati</taxon>
        <taxon>Actinomycetota</taxon>
        <taxon>Actinomycetes</taxon>
        <taxon>Mycobacteriales</taxon>
        <taxon>Corynebacteriaceae</taxon>
        <taxon>Corynebacterium</taxon>
    </lineage>
</organism>
<dbReference type="EMBL" id="JAFLEQ010000001">
    <property type="protein sequence ID" value="MBN9643021.1"/>
    <property type="molecule type" value="Genomic_DNA"/>
</dbReference>
<dbReference type="SUPFAM" id="SSF53474">
    <property type="entry name" value="alpha/beta-Hydrolases"/>
    <property type="match status" value="1"/>
</dbReference>
<dbReference type="GO" id="GO:0004177">
    <property type="term" value="F:aminopeptidase activity"/>
    <property type="evidence" value="ECO:0007669"/>
    <property type="project" value="UniProtKB-UniRule"/>
</dbReference>
<accession>A0A939DZL1</accession>
<keyword evidence="7 8" id="KW-0378">Hydrolase</keyword>
<evidence type="ECO:0000256" key="3">
    <source>
        <dbReference type="ARBA" id="ARBA00010088"/>
    </source>
</evidence>
<dbReference type="AlphaFoldDB" id="A0A939DZL1"/>
<evidence type="ECO:0000313" key="13">
    <source>
        <dbReference type="Proteomes" id="UP000664332"/>
    </source>
</evidence>
<evidence type="ECO:0000256" key="6">
    <source>
        <dbReference type="ARBA" id="ARBA00022670"/>
    </source>
</evidence>
<evidence type="ECO:0000256" key="2">
    <source>
        <dbReference type="ARBA" id="ARBA00004496"/>
    </source>
</evidence>
<dbReference type="PIRSF" id="PIRSF006431">
    <property type="entry name" value="Pept_S33"/>
    <property type="match status" value="1"/>
</dbReference>
<dbReference type="EC" id="3.4.11.5" evidence="8 10"/>
<dbReference type="Pfam" id="PF00561">
    <property type="entry name" value="Abhydrolase_1"/>
    <property type="match status" value="1"/>
</dbReference>
<keyword evidence="4 8" id="KW-0031">Aminopeptidase</keyword>
<dbReference type="Proteomes" id="UP000664332">
    <property type="component" value="Unassembled WGS sequence"/>
</dbReference>